<dbReference type="EMBL" id="GBXI01013004">
    <property type="protein sequence ID" value="JAD01288.1"/>
    <property type="molecule type" value="Transcribed_RNA"/>
</dbReference>
<dbReference type="InterPro" id="IPR011009">
    <property type="entry name" value="Kinase-like_dom_sf"/>
</dbReference>
<dbReference type="PANTHER" id="PTHR11012:SF56">
    <property type="entry name" value="CHK KINASE-LIKE DOMAIN-CONTAINING PROTEIN-RELATED"/>
    <property type="match status" value="1"/>
</dbReference>
<dbReference type="SUPFAM" id="SSF56112">
    <property type="entry name" value="Protein kinase-like (PK-like)"/>
    <property type="match status" value="1"/>
</dbReference>
<reference evidence="2" key="2">
    <citation type="journal article" date="2015" name="Gigascience">
        <title>Reconstructing a comprehensive transcriptome assembly of a white-pupal translocated strain of the pest fruit fly Bactrocera cucurbitae.</title>
        <authorList>
            <person name="Sim S.B."/>
            <person name="Calla B."/>
            <person name="Hall B."/>
            <person name="DeRego T."/>
            <person name="Geib S.M."/>
        </authorList>
    </citation>
    <scope>NUCLEOTIDE SEQUENCE</scope>
</reference>
<accession>A0A0A1WSB8</accession>
<sequence>MVIKNPNNIFVPDYLNEEFFATALEEGLREIQVTVKEVTFEWGSSPGDNYCSRIYRILVAYERLVTDDEPPVQEQRSLIIKSVLSSEGTQFLEDSGAFLKEKLTFLDVLPRLQILIDGPKFSATCFYTIKEPARLLVLTDLKSDGFSIVSRQKKLDWAHCELLLQQTGRLHATSMVLAKRDPEITKRFVNGLLCNETIIKSDTFKIMFGESLKQLANNAAEWPGFEKIAQKLQHFYDNFKPICAHLGDRRASDRIVVMNHGDLWLGNTMFAYDDPKQPDKPTRAIFMDFQFNFYSSPGCDLNFFLNTSVRLHLLQQRRDDLIYVYYKTFRETLEFLHYENIPTLDDLKYELRSRELYGLFALFGFLPLVTMPKELSDDSNIDNLVHEEFARLKYKKVFAEAALQAELKYGLKRLDDLGVLDEF</sequence>
<protein>
    <submittedName>
        <fullName evidence="2">Phosphatidylinositol 4-phosphate 5-kinase-like protein 1</fullName>
    </submittedName>
</protein>
<proteinExistence type="predicted"/>
<reference evidence="2" key="1">
    <citation type="submission" date="2014-11" db="EMBL/GenBank/DDBJ databases">
        <authorList>
            <person name="Geib S."/>
        </authorList>
    </citation>
    <scope>NUCLEOTIDE SEQUENCE</scope>
</reference>
<dbReference type="GO" id="GO:0016301">
    <property type="term" value="F:kinase activity"/>
    <property type="evidence" value="ECO:0007669"/>
    <property type="project" value="UniProtKB-KW"/>
</dbReference>
<gene>
    <name evidence="2" type="primary">PIP5KL1</name>
    <name evidence="2" type="ORF">g.37136</name>
</gene>
<evidence type="ECO:0000313" key="2">
    <source>
        <dbReference type="EMBL" id="JAD01288.1"/>
    </source>
</evidence>
<evidence type="ECO:0000259" key="1">
    <source>
        <dbReference type="SMART" id="SM00587"/>
    </source>
</evidence>
<dbReference type="InterPro" id="IPR015897">
    <property type="entry name" value="CHK_kinase-like"/>
</dbReference>
<dbReference type="AlphaFoldDB" id="A0A0A1WSB8"/>
<dbReference type="InterPro" id="IPR004119">
    <property type="entry name" value="EcKL"/>
</dbReference>
<name>A0A0A1WSB8_ZEUCU</name>
<keyword evidence="2" id="KW-0808">Transferase</keyword>
<feature type="domain" description="CHK kinase-like" evidence="1">
    <location>
        <begin position="136"/>
        <end position="335"/>
    </location>
</feature>
<keyword evidence="2" id="KW-0418">Kinase</keyword>
<dbReference type="OrthoDB" id="8250698at2759"/>
<dbReference type="Pfam" id="PF02958">
    <property type="entry name" value="EcKL"/>
    <property type="match status" value="1"/>
</dbReference>
<dbReference type="PANTHER" id="PTHR11012">
    <property type="entry name" value="PROTEIN KINASE-LIKE DOMAIN-CONTAINING"/>
    <property type="match status" value="1"/>
</dbReference>
<organism evidence="2">
    <name type="scientific">Zeugodacus cucurbitae</name>
    <name type="common">Melon fruit fly</name>
    <name type="synonym">Bactrocera cucurbitae</name>
    <dbReference type="NCBI Taxonomy" id="28588"/>
    <lineage>
        <taxon>Eukaryota</taxon>
        <taxon>Metazoa</taxon>
        <taxon>Ecdysozoa</taxon>
        <taxon>Arthropoda</taxon>
        <taxon>Hexapoda</taxon>
        <taxon>Insecta</taxon>
        <taxon>Pterygota</taxon>
        <taxon>Neoptera</taxon>
        <taxon>Endopterygota</taxon>
        <taxon>Diptera</taxon>
        <taxon>Brachycera</taxon>
        <taxon>Muscomorpha</taxon>
        <taxon>Tephritoidea</taxon>
        <taxon>Tephritidae</taxon>
        <taxon>Zeugodacus</taxon>
        <taxon>Zeugodacus</taxon>
    </lineage>
</organism>
<dbReference type="GeneID" id="105212346"/>
<dbReference type="SMART" id="SM00587">
    <property type="entry name" value="CHK"/>
    <property type="match status" value="1"/>
</dbReference>
<dbReference type="Gene3D" id="3.90.1200.10">
    <property type="match status" value="1"/>
</dbReference>